<dbReference type="VEuPathDB" id="PiroplasmaDB:BMR1_03g03680"/>
<accession>A0A1R4AC52</accession>
<dbReference type="RefSeq" id="XP_012649347.2">
    <property type="nucleotide sequence ID" value="XM_012793893.2"/>
</dbReference>
<proteinExistence type="predicted"/>
<evidence type="ECO:0000313" key="1">
    <source>
        <dbReference type="EMBL" id="SJK86593.1"/>
    </source>
</evidence>
<dbReference type="Proteomes" id="UP000002899">
    <property type="component" value="Chromosome III"/>
</dbReference>
<keyword evidence="2" id="KW-1185">Reference proteome</keyword>
<dbReference type="EMBL" id="LN871598">
    <property type="protein sequence ID" value="SJK86593.1"/>
    <property type="molecule type" value="Genomic_DNA"/>
</dbReference>
<dbReference type="GeneID" id="24425382"/>
<dbReference type="KEGG" id="bmic:BMR1_03g03680"/>
<organism evidence="1 2">
    <name type="scientific">Babesia microti (strain RI)</name>
    <dbReference type="NCBI Taxonomy" id="1133968"/>
    <lineage>
        <taxon>Eukaryota</taxon>
        <taxon>Sar</taxon>
        <taxon>Alveolata</taxon>
        <taxon>Apicomplexa</taxon>
        <taxon>Aconoidasida</taxon>
        <taxon>Piroplasmida</taxon>
        <taxon>Babesiidae</taxon>
        <taxon>Babesia</taxon>
    </lineage>
</organism>
<reference evidence="1 2" key="3">
    <citation type="journal article" date="2016" name="Sci. Rep.">
        <title>Genome-wide diversity and gene expression profiling of Babesia microti isolates identify polymorphic genes that mediate host-pathogen interactions.</title>
        <authorList>
            <person name="Silva J.C."/>
            <person name="Cornillot E."/>
            <person name="McCracken C."/>
            <person name="Usmani-Brown S."/>
            <person name="Dwivedi A."/>
            <person name="Ifeonu O.O."/>
            <person name="Crabtree J."/>
            <person name="Gotia H.T."/>
            <person name="Virji A.Z."/>
            <person name="Reynes C."/>
            <person name="Colinge J."/>
            <person name="Kumar V."/>
            <person name="Lawres L."/>
            <person name="Pazzi J.E."/>
            <person name="Pablo J.V."/>
            <person name="Hung C."/>
            <person name="Brancato J."/>
            <person name="Kumari P."/>
            <person name="Orvis J."/>
            <person name="Tretina K."/>
            <person name="Chibucos M."/>
            <person name="Ott S."/>
            <person name="Sadzewicz L."/>
            <person name="Sengamalay N."/>
            <person name="Shetty A.C."/>
            <person name="Su Q."/>
            <person name="Tallon L."/>
            <person name="Fraser C.M."/>
            <person name="Frutos R."/>
            <person name="Molina D.M."/>
            <person name="Krause P.J."/>
            <person name="Ben Mamoun C."/>
        </authorList>
    </citation>
    <scope>NUCLEOTIDE SEQUENCE [LARGE SCALE GENOMIC DNA]</scope>
    <source>
        <strain evidence="1 2">RI</strain>
    </source>
</reference>
<name>A0A1R4AC52_BABMR</name>
<dbReference type="AlphaFoldDB" id="A0A1R4AC52"/>
<reference evidence="1 2" key="1">
    <citation type="journal article" date="2012" name="Nucleic Acids Res.">
        <title>Sequencing of the smallest Apicomplexan genome from the human pathogen Babesia microti.</title>
        <authorList>
            <person name="Cornillot E."/>
            <person name="Hadj-Kaddour K."/>
            <person name="Dassouli A."/>
            <person name="Noel B."/>
            <person name="Ranwez V."/>
            <person name="Vacherie B."/>
            <person name="Augagneur Y."/>
            <person name="Bres V."/>
            <person name="Duclos A."/>
            <person name="Randazzo S."/>
            <person name="Carcy B."/>
            <person name="Debierre-Grockiego F."/>
            <person name="Delbecq S."/>
            <person name="Moubri-Menage K."/>
            <person name="Shams-Eldin H."/>
            <person name="Usmani-Brown S."/>
            <person name="Bringaud F."/>
            <person name="Wincker P."/>
            <person name="Vivares C.P."/>
            <person name="Schwarz R.T."/>
            <person name="Schetters T.P."/>
            <person name="Krause P.J."/>
            <person name="Gorenflot A."/>
            <person name="Berry V."/>
            <person name="Barbe V."/>
            <person name="Ben Mamoun C."/>
        </authorList>
    </citation>
    <scope>NUCLEOTIDE SEQUENCE [LARGE SCALE GENOMIC DNA]</scope>
    <source>
        <strain evidence="1 2">RI</strain>
    </source>
</reference>
<reference evidence="1 2" key="2">
    <citation type="journal article" date="2013" name="PLoS ONE">
        <title>Whole genome mapping and re-organization of the nuclear and mitochondrial genomes of Babesia microti isolates.</title>
        <authorList>
            <person name="Cornillot E."/>
            <person name="Dassouli A."/>
            <person name="Garg A."/>
            <person name="Pachikara N."/>
            <person name="Randazzo S."/>
            <person name="Depoix D."/>
            <person name="Carcy B."/>
            <person name="Delbecq S."/>
            <person name="Frutos R."/>
            <person name="Silva J.C."/>
            <person name="Sutton R."/>
            <person name="Krause P.J."/>
            <person name="Mamoun C.B."/>
        </authorList>
    </citation>
    <scope>NUCLEOTIDE SEQUENCE [LARGE SCALE GENOMIC DNA]</scope>
    <source>
        <strain evidence="1 2">RI</strain>
    </source>
</reference>
<evidence type="ECO:0000313" key="2">
    <source>
        <dbReference type="Proteomes" id="UP000002899"/>
    </source>
</evidence>
<protein>
    <submittedName>
        <fullName evidence="1">Uncharacterized protein</fullName>
    </submittedName>
</protein>
<sequence>MSTDMSVGTRFLSDIGSLLDTHVYGLPKWISRRKQQKLLRLSNDVYSVYESSKDLKQTNAFLKVVKILLSNLERKIYSPNAAYYLIKTFHFLHIYIKHLPRLAVQLITEGKVLFFTKLVSQLNVFLAQFTCDSEVNPFLFLDKFGESSKYSPLSDCGIIACIICEYLKLCNTIIKELLYCKLGSDVSFAQSDNKIYTKFVNAFARVAHLKFLISSYNLSEFYHDKEHPQTKVVYKNEMYCKCVIKITSTTLFPPPPAYELRIMLLEFLDCAIKLAGWDSTLKNKCVCIIKTPVCKVNNGQIKMCNKDAIQTRVNLNFKSNLTQLIILVISLIDADALTINCNSLRYFYGQYYLSLPSTISEQDGTVSTLSLGSRLSIDPKLAALVVYRIQSIALDILSQLGQIPIHFISNKLCDRLINLTWYYAVSFTKQINFPESNIEFNSCCGGADDGLKCTYIDRYDIVSSMKLIAQSLDDLTINNPHATKPNLIHLDLIATKIDNKCASLQDRVEFSVDKGYWIINNNICNNYISPHIHVKSGTEITYTNQHVATCKCNIFCLYNKHIYNDISWICSNRISMPCKHRKKLIVKALEIILQSKRNGGKNTQLFSGFNITRQITNRSRHLLKSLISTHNGLDVNVDSTPDDQALIIYSKALAQVL</sequence>